<gene>
    <name evidence="3" type="primary">qseG</name>
    <name evidence="3" type="ORF">ID854_10355</name>
</gene>
<keyword evidence="1" id="KW-0175">Coiled coil</keyword>
<feature type="coiled-coil region" evidence="1">
    <location>
        <begin position="170"/>
        <end position="222"/>
    </location>
</feature>
<protein>
    <submittedName>
        <fullName evidence="3">Two-component system QseEF-associated lipoprotein QseG</fullName>
    </submittedName>
</protein>
<evidence type="ECO:0000313" key="3">
    <source>
        <dbReference type="EMBL" id="MBD2800843.1"/>
    </source>
</evidence>
<feature type="compositionally biased region" description="Polar residues" evidence="2">
    <location>
        <begin position="261"/>
        <end position="284"/>
    </location>
</feature>
<dbReference type="AlphaFoldDB" id="A0AAW3YRY4"/>
<dbReference type="NCBIfam" id="NF007997">
    <property type="entry name" value="PRK10722.1"/>
    <property type="match status" value="1"/>
</dbReference>
<feature type="region of interest" description="Disordered" evidence="2">
    <location>
        <begin position="225"/>
        <end position="284"/>
    </location>
</feature>
<reference evidence="3" key="2">
    <citation type="journal article" date="2024" name="Toxins">
        <title>Genome Sequence Analysis of Native Xenorhabdus Strains Isolated from Entomopathogenic Nematodes in Argentina.</title>
        <authorList>
            <person name="Palma L."/>
            <person name="Frizzo L."/>
            <person name="Kaiser S."/>
            <person name="Berry C."/>
            <person name="Caballero P."/>
            <person name="Bode H.B."/>
            <person name="Del Valle E.E."/>
        </authorList>
    </citation>
    <scope>NUCLEOTIDE SEQUENCE</scope>
    <source>
        <strain evidence="3">M</strain>
    </source>
</reference>
<accession>A0AAW3YRY4</accession>
<comment type="caution">
    <text evidence="3">The sequence shown here is derived from an EMBL/GenBank/DDBJ whole genome shotgun (WGS) entry which is preliminary data.</text>
</comment>
<dbReference type="InterPro" id="IPR025262">
    <property type="entry name" value="QseG"/>
</dbReference>
<dbReference type="EMBL" id="JACXBF010000223">
    <property type="protein sequence ID" value="MBD2800843.1"/>
    <property type="molecule type" value="Genomic_DNA"/>
</dbReference>
<evidence type="ECO:0000256" key="2">
    <source>
        <dbReference type="SAM" id="MobiDB-lite"/>
    </source>
</evidence>
<evidence type="ECO:0000256" key="1">
    <source>
        <dbReference type="SAM" id="Coils"/>
    </source>
</evidence>
<proteinExistence type="predicted"/>
<name>A0AAW3YRY4_9GAMM</name>
<organism evidence="3">
    <name type="scientific">Xenorhabdus szentirmaii</name>
    <dbReference type="NCBI Taxonomy" id="290112"/>
    <lineage>
        <taxon>Bacteria</taxon>
        <taxon>Pseudomonadati</taxon>
        <taxon>Pseudomonadota</taxon>
        <taxon>Gammaproteobacteria</taxon>
        <taxon>Enterobacterales</taxon>
        <taxon>Morganellaceae</taxon>
        <taxon>Xenorhabdus</taxon>
    </lineage>
</organism>
<keyword evidence="3" id="KW-0449">Lipoprotein</keyword>
<sequence length="284" mass="32816">MAKTEQKTQLALAVKETEAMEPVGGRASTLRFRVMLLLFFPYFLTGCVDKNETNELTTIAQAILPEQSVTDYRVKDCAVIWDLTKPTAMENGLYWLRFIDCADRLSPTEARETAKRFTQVEWYQMFKYNILIDRATFSLVERRKIIESLNRYSPQFPLALRPLIQLWREQQSLKINLAEERNRFQRLQLDSDGKIDRLKEIRARLEYELRSVSRKLENLTDIERQLSSRKQDQSNTLPTGEGDENGTDIPFTKLQPEDKSPANTENLHTGTKSEANSSDAKGAE</sequence>
<dbReference type="Proteomes" id="UP001193920">
    <property type="component" value="Unassembled WGS sequence"/>
</dbReference>
<reference evidence="3" key="1">
    <citation type="submission" date="2020-09" db="EMBL/GenBank/DDBJ databases">
        <authorList>
            <person name="Palma L."/>
            <person name="Caballero P."/>
            <person name="Berry C."/>
            <person name="Del Valle E."/>
        </authorList>
    </citation>
    <scope>NUCLEOTIDE SEQUENCE</scope>
    <source>
        <strain evidence="3">M</strain>
    </source>
</reference>
<dbReference type="Pfam" id="PF13942">
    <property type="entry name" value="Lipoprotein_20"/>
    <property type="match status" value="1"/>
</dbReference>